<feature type="transmembrane region" description="Helical" evidence="1">
    <location>
        <begin position="98"/>
        <end position="117"/>
    </location>
</feature>
<dbReference type="AlphaFoldDB" id="A0A4T2C3Z5"/>
<evidence type="ECO:0000256" key="1">
    <source>
        <dbReference type="SAM" id="Phobius"/>
    </source>
</evidence>
<organism evidence="2 3">
    <name type="scientific">Subtercola vilae</name>
    <dbReference type="NCBI Taxonomy" id="2056433"/>
    <lineage>
        <taxon>Bacteria</taxon>
        <taxon>Bacillati</taxon>
        <taxon>Actinomycetota</taxon>
        <taxon>Actinomycetes</taxon>
        <taxon>Micrococcales</taxon>
        <taxon>Microbacteriaceae</taxon>
        <taxon>Subtercola</taxon>
    </lineage>
</organism>
<keyword evidence="1" id="KW-1133">Transmembrane helix</keyword>
<keyword evidence="1" id="KW-0812">Transmembrane</keyword>
<protein>
    <submittedName>
        <fullName evidence="2">Uncharacterized protein</fullName>
    </submittedName>
</protein>
<feature type="transmembrane region" description="Helical" evidence="1">
    <location>
        <begin position="41"/>
        <end position="61"/>
    </location>
</feature>
<feature type="transmembrane region" description="Helical" evidence="1">
    <location>
        <begin position="73"/>
        <end position="92"/>
    </location>
</feature>
<reference evidence="2 3" key="1">
    <citation type="journal article" date="2019" name="Microorganisms">
        <title>Systematic Affiliation and Genome Analysis of Subtercola vilae DB165(T) with Particular Emphasis on Cold Adaptation of an Isolate from a High-Altitude Cold Volcano Lake.</title>
        <authorList>
            <person name="Villalobos A.S."/>
            <person name="Wiese J."/>
            <person name="Imhoff J.F."/>
            <person name="Dorador C."/>
            <person name="Keller A."/>
            <person name="Hentschel U."/>
        </authorList>
    </citation>
    <scope>NUCLEOTIDE SEQUENCE [LARGE SCALE GENOMIC DNA]</scope>
    <source>
        <strain evidence="2 3">DB165</strain>
    </source>
</reference>
<name>A0A4T2C3Z5_9MICO</name>
<dbReference type="Proteomes" id="UP000306192">
    <property type="component" value="Unassembled WGS sequence"/>
</dbReference>
<keyword evidence="3" id="KW-1185">Reference proteome</keyword>
<gene>
    <name evidence="2" type="ORF">D4765_08710</name>
</gene>
<comment type="caution">
    <text evidence="2">The sequence shown here is derived from an EMBL/GenBank/DDBJ whole genome shotgun (WGS) entry which is preliminary data.</text>
</comment>
<accession>A0A4T2C3Z5</accession>
<dbReference type="EMBL" id="QYRT01000013">
    <property type="protein sequence ID" value="TIH37156.1"/>
    <property type="molecule type" value="Genomic_DNA"/>
</dbReference>
<dbReference type="OrthoDB" id="4947602at2"/>
<evidence type="ECO:0000313" key="2">
    <source>
        <dbReference type="EMBL" id="TIH37156.1"/>
    </source>
</evidence>
<feature type="transmembrane region" description="Helical" evidence="1">
    <location>
        <begin position="7"/>
        <end position="29"/>
    </location>
</feature>
<proteinExistence type="predicted"/>
<sequence length="127" mass="12936">MVTLVVVLIYVAGFVDIGLGLAAIFARYLPEVVAAGTTTRLIVTLVGAATVLFGLLSIALASGVSRGSRFARWGVSGLLLAGLLLTVVFAIAEPGDGFSGVVTQAVACAVVIAPLWLGRGGRYFVDA</sequence>
<keyword evidence="1" id="KW-0472">Membrane</keyword>
<evidence type="ECO:0000313" key="3">
    <source>
        <dbReference type="Proteomes" id="UP000306192"/>
    </source>
</evidence>